<evidence type="ECO:0000313" key="2">
    <source>
        <dbReference type="Proteomes" id="UP000568380"/>
    </source>
</evidence>
<comment type="caution">
    <text evidence="1">The sequence shown here is derived from an EMBL/GenBank/DDBJ whole genome shotgun (WGS) entry which is preliminary data.</text>
</comment>
<gene>
    <name evidence="1" type="ORF">HNR40_005851</name>
</gene>
<reference evidence="1 2" key="1">
    <citation type="submission" date="2020-08" db="EMBL/GenBank/DDBJ databases">
        <title>Genomic Encyclopedia of Type Strains, Phase IV (KMG-IV): sequencing the most valuable type-strain genomes for metagenomic binning, comparative biology and taxonomic classification.</title>
        <authorList>
            <person name="Goeker M."/>
        </authorList>
    </citation>
    <scope>NUCLEOTIDE SEQUENCE [LARGE SCALE GENOMIC DNA]</scope>
    <source>
        <strain evidence="1 2">DSM 45385</strain>
    </source>
</reference>
<dbReference type="RefSeq" id="WP_184966784.1">
    <property type="nucleotide sequence ID" value="NZ_JACHIN010000008.1"/>
</dbReference>
<dbReference type="Proteomes" id="UP000568380">
    <property type="component" value="Unassembled WGS sequence"/>
</dbReference>
<name>A0A7W8EI79_9ACTN</name>
<organism evidence="1 2">
    <name type="scientific">Nonomuraea endophytica</name>
    <dbReference type="NCBI Taxonomy" id="714136"/>
    <lineage>
        <taxon>Bacteria</taxon>
        <taxon>Bacillati</taxon>
        <taxon>Actinomycetota</taxon>
        <taxon>Actinomycetes</taxon>
        <taxon>Streptosporangiales</taxon>
        <taxon>Streptosporangiaceae</taxon>
        <taxon>Nonomuraea</taxon>
    </lineage>
</organism>
<dbReference type="SUPFAM" id="SSF53335">
    <property type="entry name" value="S-adenosyl-L-methionine-dependent methyltransferases"/>
    <property type="match status" value="1"/>
</dbReference>
<evidence type="ECO:0000313" key="1">
    <source>
        <dbReference type="EMBL" id="MBB5080364.1"/>
    </source>
</evidence>
<proteinExistence type="predicted"/>
<protein>
    <submittedName>
        <fullName evidence="1">Uncharacterized protein</fullName>
    </submittedName>
</protein>
<accession>A0A7W8EI79</accession>
<dbReference type="Gene3D" id="3.40.50.150">
    <property type="entry name" value="Vaccinia Virus protein VP39"/>
    <property type="match status" value="1"/>
</dbReference>
<sequence length="377" mass="41046">MLPVLAVLHAEDVALEFVSVLARHPDDDVHVLVGTPPAALVLPGGLPLRERLDLLAPYVEPGRNTAAPPAPEQVAAALDALPDPVVWTHSPADHRMRRARHGWTVARTAGAALCSAGDSAHLQVLADQAAALTPAEAAAKIEFVVRHGADLLASRVADRLVTTERVPSVERFFRVDAGQADRLYALTASLGEDAALADDPWEFRGSPYEMARLDATAAWVARWCVPEDGPVVEVGACQGALTARLLAKGYEVRAAEPNPLFRARLEREHGVAALPDSLEDLAAHRRWPAKVYLLGEMLYYGQDLDVLHDLPAEVLLISLAEERMADTIWPWVREQDVWRVAERRELAPPALEQVCDGLAYVRKRGSRGLALTRNGAR</sequence>
<keyword evidence="2" id="KW-1185">Reference proteome</keyword>
<dbReference type="InterPro" id="IPR029063">
    <property type="entry name" value="SAM-dependent_MTases_sf"/>
</dbReference>
<dbReference type="AlphaFoldDB" id="A0A7W8EI79"/>
<dbReference type="EMBL" id="JACHIN010000008">
    <property type="protein sequence ID" value="MBB5080364.1"/>
    <property type="molecule type" value="Genomic_DNA"/>
</dbReference>